<dbReference type="Gene3D" id="3.40.50.1820">
    <property type="entry name" value="alpha/beta hydrolase"/>
    <property type="match status" value="1"/>
</dbReference>
<dbReference type="PANTHER" id="PTHR43194:SF2">
    <property type="entry name" value="PEROXISOMAL MEMBRANE PROTEIN LPX1"/>
    <property type="match status" value="1"/>
</dbReference>
<dbReference type="NCBIfam" id="TIGR01250">
    <property type="entry name" value="pro_imino_pep_2"/>
    <property type="match status" value="1"/>
</dbReference>
<dbReference type="InterPro" id="IPR050228">
    <property type="entry name" value="Carboxylesterase_BioH"/>
</dbReference>
<name>A0ABR4C1G3_9HELO</name>
<protein>
    <recommendedName>
        <fullName evidence="3">AB hydrolase-1 domain-containing protein</fullName>
    </recommendedName>
</protein>
<feature type="domain" description="AB hydrolase-1" evidence="3">
    <location>
        <begin position="45"/>
        <end position="299"/>
    </location>
</feature>
<dbReference type="InterPro" id="IPR002410">
    <property type="entry name" value="Peptidase_S33"/>
</dbReference>
<dbReference type="InterPro" id="IPR029058">
    <property type="entry name" value="AB_hydrolase_fold"/>
</dbReference>
<keyword evidence="5" id="KW-1185">Reference proteome</keyword>
<comment type="similarity">
    <text evidence="1">Belongs to the peptidase S33 family.</text>
</comment>
<evidence type="ECO:0000259" key="3">
    <source>
        <dbReference type="Pfam" id="PF00561"/>
    </source>
</evidence>
<dbReference type="InterPro" id="IPR005945">
    <property type="entry name" value="Pro_imino_pep"/>
</dbReference>
<evidence type="ECO:0000313" key="4">
    <source>
        <dbReference type="EMBL" id="KAL2063351.1"/>
    </source>
</evidence>
<dbReference type="PRINTS" id="PR00793">
    <property type="entry name" value="PROAMNOPTASE"/>
</dbReference>
<gene>
    <name evidence="4" type="ORF">VTL71DRAFT_5156</name>
</gene>
<evidence type="ECO:0000313" key="5">
    <source>
        <dbReference type="Proteomes" id="UP001595075"/>
    </source>
</evidence>
<dbReference type="PANTHER" id="PTHR43194">
    <property type="entry name" value="HYDROLASE ALPHA/BETA FOLD FAMILY"/>
    <property type="match status" value="1"/>
</dbReference>
<dbReference type="SUPFAM" id="SSF53474">
    <property type="entry name" value="alpha/beta-Hydrolases"/>
    <property type="match status" value="1"/>
</dbReference>
<dbReference type="PIRSF" id="PIRSF005539">
    <property type="entry name" value="Pept_S33_TRI_F1"/>
    <property type="match status" value="1"/>
</dbReference>
<dbReference type="Proteomes" id="UP001595075">
    <property type="component" value="Unassembled WGS sequence"/>
</dbReference>
<keyword evidence="2" id="KW-0378">Hydrolase</keyword>
<organism evidence="4 5">
    <name type="scientific">Oculimacula yallundae</name>
    <dbReference type="NCBI Taxonomy" id="86028"/>
    <lineage>
        <taxon>Eukaryota</taxon>
        <taxon>Fungi</taxon>
        <taxon>Dikarya</taxon>
        <taxon>Ascomycota</taxon>
        <taxon>Pezizomycotina</taxon>
        <taxon>Leotiomycetes</taxon>
        <taxon>Helotiales</taxon>
        <taxon>Ploettnerulaceae</taxon>
        <taxon>Oculimacula</taxon>
    </lineage>
</organism>
<accession>A0ABR4C1G3</accession>
<dbReference type="Pfam" id="PF00561">
    <property type="entry name" value="Abhydrolase_1"/>
    <property type="match status" value="1"/>
</dbReference>
<dbReference type="EMBL" id="JAZHXI010000015">
    <property type="protein sequence ID" value="KAL2063351.1"/>
    <property type="molecule type" value="Genomic_DNA"/>
</dbReference>
<proteinExistence type="inferred from homology"/>
<reference evidence="4 5" key="1">
    <citation type="journal article" date="2024" name="Commun. Biol.">
        <title>Comparative genomic analysis of thermophilic fungi reveals convergent evolutionary adaptations and gene losses.</title>
        <authorList>
            <person name="Steindorff A.S."/>
            <person name="Aguilar-Pontes M.V."/>
            <person name="Robinson A.J."/>
            <person name="Andreopoulos B."/>
            <person name="LaButti K."/>
            <person name="Kuo A."/>
            <person name="Mondo S."/>
            <person name="Riley R."/>
            <person name="Otillar R."/>
            <person name="Haridas S."/>
            <person name="Lipzen A."/>
            <person name="Grimwood J."/>
            <person name="Schmutz J."/>
            <person name="Clum A."/>
            <person name="Reid I.D."/>
            <person name="Moisan M.C."/>
            <person name="Butler G."/>
            <person name="Nguyen T.T.M."/>
            <person name="Dewar K."/>
            <person name="Conant G."/>
            <person name="Drula E."/>
            <person name="Henrissat B."/>
            <person name="Hansel C."/>
            <person name="Singer S."/>
            <person name="Hutchinson M.I."/>
            <person name="de Vries R.P."/>
            <person name="Natvig D.O."/>
            <person name="Powell A.J."/>
            <person name="Tsang A."/>
            <person name="Grigoriev I.V."/>
        </authorList>
    </citation>
    <scope>NUCLEOTIDE SEQUENCE [LARGE SCALE GENOMIC DNA]</scope>
    <source>
        <strain evidence="4 5">CBS 494.80</strain>
    </source>
</reference>
<evidence type="ECO:0000256" key="2">
    <source>
        <dbReference type="ARBA" id="ARBA00022801"/>
    </source>
</evidence>
<dbReference type="InterPro" id="IPR000073">
    <property type="entry name" value="AB_hydrolase_1"/>
</dbReference>
<comment type="caution">
    <text evidence="4">The sequence shown here is derived from an EMBL/GenBank/DDBJ whole genome shotgun (WGS) entry which is preliminary data.</text>
</comment>
<evidence type="ECO:0000256" key="1">
    <source>
        <dbReference type="ARBA" id="ARBA00010088"/>
    </source>
</evidence>
<sequence length="314" mass="35105">MAYTSQIPSDFITEGTVPFSARGTDKPCTTWYTVFGSIKTSSRIPLIVLHGGPGLTHDYLLPLQELWSLHEIPVIFYDQIGNGKSTHLPGMKGDEDFWKEDIFWDELDNLLATLGLKEFDVLGHSWGGMLGSKWAGIRKPKGLRKLILTNSPAGINEWEKAYASYRKLLPEDIKAKLKKGEEAEDWKGADYQEAMMYFFGKHVITVDPLPADFLESFAWAGKDDTVSMTMSGPNEFKFRGVLKNWSAAEAARGIEVPTLVINGVNEGTSDESIKPFVDGIKNVQWVKLQNSTHCPQYEEKDNYLTVVSGFLLTG</sequence>